<dbReference type="Proteomes" id="UP000071979">
    <property type="component" value="Unassembled WGS sequence"/>
</dbReference>
<keyword evidence="1" id="KW-1133">Transmembrane helix</keyword>
<feature type="transmembrane region" description="Helical" evidence="1">
    <location>
        <begin position="327"/>
        <end position="348"/>
    </location>
</feature>
<dbReference type="PANTHER" id="PTHR36927:SF1">
    <property type="entry name" value="MDO-LIKE PROTEIN"/>
    <property type="match status" value="1"/>
</dbReference>
<proteinExistence type="predicted"/>
<evidence type="ECO:0000313" key="4">
    <source>
        <dbReference type="Proteomes" id="UP000071979"/>
    </source>
</evidence>
<keyword evidence="1" id="KW-0812">Transmembrane</keyword>
<dbReference type="PANTHER" id="PTHR36927">
    <property type="entry name" value="BLR4337 PROTEIN"/>
    <property type="match status" value="1"/>
</dbReference>
<feature type="transmembrane region" description="Helical" evidence="1">
    <location>
        <begin position="134"/>
        <end position="155"/>
    </location>
</feature>
<feature type="transmembrane region" description="Helical" evidence="1">
    <location>
        <begin position="260"/>
        <end position="279"/>
    </location>
</feature>
<evidence type="ECO:0000313" key="3">
    <source>
        <dbReference type="EMBL" id="KTS68584.1"/>
    </source>
</evidence>
<evidence type="ECO:0000256" key="1">
    <source>
        <dbReference type="SAM" id="Phobius"/>
    </source>
</evidence>
<feature type="domain" description="Acyltransferase 3" evidence="2">
    <location>
        <begin position="12"/>
        <end position="345"/>
    </location>
</feature>
<feature type="transmembrane region" description="Helical" evidence="1">
    <location>
        <begin position="95"/>
        <end position="114"/>
    </location>
</feature>
<organism evidence="3 4">
    <name type="scientific">Pantoea dispersa</name>
    <dbReference type="NCBI Taxonomy" id="59814"/>
    <lineage>
        <taxon>Bacteria</taxon>
        <taxon>Pseudomonadati</taxon>
        <taxon>Pseudomonadota</taxon>
        <taxon>Gammaproteobacteria</taxon>
        <taxon>Enterobacterales</taxon>
        <taxon>Erwiniaceae</taxon>
        <taxon>Pantoea</taxon>
    </lineage>
</organism>
<keyword evidence="3" id="KW-0012">Acyltransferase</keyword>
<feature type="transmembrane region" description="Helical" evidence="1">
    <location>
        <begin position="200"/>
        <end position="217"/>
    </location>
</feature>
<feature type="transmembrane region" description="Helical" evidence="1">
    <location>
        <begin position="51"/>
        <end position="74"/>
    </location>
</feature>
<keyword evidence="1" id="KW-0472">Membrane</keyword>
<dbReference type="InterPro" id="IPR002656">
    <property type="entry name" value="Acyl_transf_3_dom"/>
</dbReference>
<evidence type="ECO:0000259" key="2">
    <source>
        <dbReference type="Pfam" id="PF01757"/>
    </source>
</evidence>
<feature type="transmembrane region" description="Helical" evidence="1">
    <location>
        <begin position="291"/>
        <end position="315"/>
    </location>
</feature>
<dbReference type="EMBL" id="LDSE01000010">
    <property type="protein sequence ID" value="KTS68584.1"/>
    <property type="molecule type" value="Genomic_DNA"/>
</dbReference>
<dbReference type="Pfam" id="PF01757">
    <property type="entry name" value="Acyl_transf_3"/>
    <property type="match status" value="1"/>
</dbReference>
<feature type="transmembrane region" description="Helical" evidence="1">
    <location>
        <begin position="167"/>
        <end position="188"/>
    </location>
</feature>
<dbReference type="AlphaFoldDB" id="A0A8E1S0K1"/>
<keyword evidence="3" id="KW-0808">Transferase</keyword>
<dbReference type="GO" id="GO:0016747">
    <property type="term" value="F:acyltransferase activity, transferring groups other than amino-acyl groups"/>
    <property type="evidence" value="ECO:0007669"/>
    <property type="project" value="InterPro"/>
</dbReference>
<dbReference type="RefSeq" id="WP_058775919.1">
    <property type="nucleotide sequence ID" value="NZ_LDSF01000031.1"/>
</dbReference>
<accession>A0A8E1S0K1</accession>
<reference evidence="3 4" key="1">
    <citation type="journal article" date="2016" name="Front. Microbiol.">
        <title>Genomic Resource of Rice Seed Associated Bacteria.</title>
        <authorList>
            <person name="Midha S."/>
            <person name="Bansal K."/>
            <person name="Sharma S."/>
            <person name="Kumar N."/>
            <person name="Patil P.P."/>
            <person name="Chaudhry V."/>
            <person name="Patil P.B."/>
        </authorList>
    </citation>
    <scope>NUCLEOTIDE SEQUENCE [LARGE SCALE GENOMIC DNA]</scope>
    <source>
        <strain evidence="3 4">SA3</strain>
    </source>
</reference>
<dbReference type="InterPro" id="IPR050623">
    <property type="entry name" value="Glucan_succinyl_AcylTrfase"/>
</dbReference>
<sequence>MKTESFLSSRNIGLDLLRAGLILEGVLLHASRSLPGENGWYYVAQRDPSEIFTALLSMVHTFRMEVFFFLSGMFSALIILRKGQKFFTDNRRKRVLIPLISAYLFIPPLMYFIAGQMNNTPLSLEGWLNSYTMMHHLWFLVSLSVMSLLVPGAFYQWSARQLGKMSLPMLIATLVILGNACFVLKFLVKGRGEFVELIPVTARFLVYYTAGFALYVNREKIARYANSKLMNGWLVAALVLAVWAACYVVAHNHITGVMKYVPVMLGSVLSVMLSYWLVFSFERINVKESRILTAIVDSALIIYLLHYPVVIIFSWLLDVWLPDNLSILYVLIDFALGIALSAVCYAIVKRSRFASFMFGLKPKDKKVAVPVEARL</sequence>
<name>A0A8E1S0K1_9GAMM</name>
<protein>
    <submittedName>
        <fullName evidence="3">Acyltransferase</fullName>
    </submittedName>
</protein>
<feature type="transmembrane region" description="Helical" evidence="1">
    <location>
        <begin position="229"/>
        <end position="254"/>
    </location>
</feature>
<gene>
    <name evidence="3" type="ORF">SA3R_06990</name>
</gene>
<comment type="caution">
    <text evidence="3">The sequence shown here is derived from an EMBL/GenBank/DDBJ whole genome shotgun (WGS) entry which is preliminary data.</text>
</comment>